<dbReference type="SUPFAM" id="SSF53335">
    <property type="entry name" value="S-adenosyl-L-methionine-dependent methyltransferases"/>
    <property type="match status" value="1"/>
</dbReference>
<evidence type="ECO:0000256" key="10">
    <source>
        <dbReference type="ARBA" id="ARBA00022840"/>
    </source>
</evidence>
<dbReference type="PANTHER" id="PTHR23417">
    <property type="entry name" value="3-DEOXY-D-MANNO-OCTULOSONIC-ACID TRANSFERASE/TRNA GUANINE-N 7 - -METHYLTRANSFERASE"/>
    <property type="match status" value="1"/>
</dbReference>
<comment type="cofactor">
    <cofactor evidence="2">
        <name>Mg(2+)</name>
        <dbReference type="ChEBI" id="CHEBI:18420"/>
    </cofactor>
</comment>
<dbReference type="FunFam" id="3.40.50.150:FF:000194">
    <property type="entry name" value="Phosphoglycerate kinase"/>
    <property type="match status" value="1"/>
</dbReference>
<dbReference type="Pfam" id="PF00162">
    <property type="entry name" value="PGK"/>
    <property type="match status" value="1"/>
</dbReference>
<reference evidence="12" key="1">
    <citation type="submission" date="2020-07" db="EMBL/GenBank/DDBJ databases">
        <authorList>
            <person name="Lin J."/>
        </authorList>
    </citation>
    <scope>NUCLEOTIDE SEQUENCE</scope>
</reference>
<dbReference type="CDD" id="cd02440">
    <property type="entry name" value="AdoMet_MTases"/>
    <property type="match status" value="1"/>
</dbReference>
<keyword evidence="6" id="KW-0949">S-adenosyl-L-methionine</keyword>
<comment type="catalytic activity">
    <reaction evidence="1">
        <text>guanosine(46) in tRNA + S-adenosyl-L-methionine = N(7)-methylguanosine(46) in tRNA + S-adenosyl-L-homocysteine</text>
        <dbReference type="Rhea" id="RHEA:42708"/>
        <dbReference type="Rhea" id="RHEA-COMP:10188"/>
        <dbReference type="Rhea" id="RHEA-COMP:10189"/>
        <dbReference type="ChEBI" id="CHEBI:57856"/>
        <dbReference type="ChEBI" id="CHEBI:59789"/>
        <dbReference type="ChEBI" id="CHEBI:74269"/>
        <dbReference type="ChEBI" id="CHEBI:74480"/>
        <dbReference type="EC" id="2.1.1.33"/>
    </reaction>
</comment>
<evidence type="ECO:0000256" key="11">
    <source>
        <dbReference type="ARBA" id="ARBA00022842"/>
    </source>
</evidence>
<dbReference type="InterPro" id="IPR003358">
    <property type="entry name" value="tRNA_(Gua-N-7)_MeTrfase_Trmb"/>
</dbReference>
<sequence length="395" mass="43755">MQGTTRPNVTNADGKLSFAHQTLLIGGSNFSRKSAALHHLASKCDGLVFVGKLAFQVMKALGLPVPAFCVEQNAVGEALKLIKLAESRKIPMYYPDDFWCLSDSSTKPLEIVRSDEIVSGWTPVDLGPSSLKRISSLISGCKKILWVGSSDSGLLKRNTVGASELARCLKEQEKVAAIASVVWEFLKGRTLPGVAALDKAYPHDIKWNTIFSDPTRPLVVDIGSGNGLFLFEMARRWKDSNFLGLEIYEKLVTRCLDYVLQRNLKNVHFISANATSTFRSIVSSYPGDLVLVAIQCPNPDFNKEEHRWRMVQRILVEAIIDLLVTSGKVFLQSDVEAVAIRMKEQFILYGKGEVSVDGGDGTEWIDENPLGVRSDWERHVIGRGAPMYRTILIKA</sequence>
<name>A0A6V7QKV8_ANACO</name>
<evidence type="ECO:0000313" key="12">
    <source>
        <dbReference type="EMBL" id="CAD1843794.1"/>
    </source>
</evidence>
<comment type="similarity">
    <text evidence="3">Belongs to the phosphoglycerate kinase family.</text>
</comment>
<dbReference type="GO" id="GO:0006096">
    <property type="term" value="P:glycolytic process"/>
    <property type="evidence" value="ECO:0007669"/>
    <property type="project" value="InterPro"/>
</dbReference>
<keyword evidence="11" id="KW-0460">Magnesium</keyword>
<dbReference type="InterPro" id="IPR029063">
    <property type="entry name" value="SAM-dependent_MTases_sf"/>
</dbReference>
<evidence type="ECO:0000256" key="5">
    <source>
        <dbReference type="ARBA" id="ARBA00022679"/>
    </source>
</evidence>
<dbReference type="GO" id="GO:0005524">
    <property type="term" value="F:ATP binding"/>
    <property type="evidence" value="ECO:0007669"/>
    <property type="project" value="UniProtKB-KW"/>
</dbReference>
<evidence type="ECO:0000256" key="8">
    <source>
        <dbReference type="ARBA" id="ARBA00022741"/>
    </source>
</evidence>
<keyword evidence="5" id="KW-0808">Transferase</keyword>
<proteinExistence type="inferred from homology"/>
<evidence type="ECO:0000256" key="1">
    <source>
        <dbReference type="ARBA" id="ARBA00000142"/>
    </source>
</evidence>
<dbReference type="InterPro" id="IPR036043">
    <property type="entry name" value="Phosphoglycerate_kinase_sf"/>
</dbReference>
<evidence type="ECO:0000256" key="9">
    <source>
        <dbReference type="ARBA" id="ARBA00022777"/>
    </source>
</evidence>
<dbReference type="AlphaFoldDB" id="A0A6V7QKV8"/>
<dbReference type="GO" id="GO:0008176">
    <property type="term" value="F:tRNA (guanine(46)-N7)-methyltransferase activity"/>
    <property type="evidence" value="ECO:0007669"/>
    <property type="project" value="UniProtKB-EC"/>
</dbReference>
<dbReference type="Pfam" id="PF02390">
    <property type="entry name" value="Methyltransf_4"/>
    <property type="match status" value="1"/>
</dbReference>
<dbReference type="GO" id="GO:0004618">
    <property type="term" value="F:phosphoglycerate kinase activity"/>
    <property type="evidence" value="ECO:0007669"/>
    <property type="project" value="InterPro"/>
</dbReference>
<protein>
    <submittedName>
        <fullName evidence="12">Uncharacterized protein</fullName>
    </submittedName>
</protein>
<accession>A0A6V7QKV8</accession>
<evidence type="ECO:0000256" key="7">
    <source>
        <dbReference type="ARBA" id="ARBA00022694"/>
    </source>
</evidence>
<keyword evidence="7" id="KW-0819">tRNA processing</keyword>
<organism evidence="12">
    <name type="scientific">Ananas comosus var. bracteatus</name>
    <name type="common">red pineapple</name>
    <dbReference type="NCBI Taxonomy" id="296719"/>
    <lineage>
        <taxon>Eukaryota</taxon>
        <taxon>Viridiplantae</taxon>
        <taxon>Streptophyta</taxon>
        <taxon>Embryophyta</taxon>
        <taxon>Tracheophyta</taxon>
        <taxon>Spermatophyta</taxon>
        <taxon>Magnoliopsida</taxon>
        <taxon>Liliopsida</taxon>
        <taxon>Poales</taxon>
        <taxon>Bromeliaceae</taxon>
        <taxon>Bromelioideae</taxon>
        <taxon>Ananas</taxon>
    </lineage>
</organism>
<dbReference type="PANTHER" id="PTHR23417:SF21">
    <property type="entry name" value="TRNA (GUANINE-N(7)-)-METHYLTRANSFERASE"/>
    <property type="match status" value="1"/>
</dbReference>
<evidence type="ECO:0000256" key="3">
    <source>
        <dbReference type="ARBA" id="ARBA00008982"/>
    </source>
</evidence>
<dbReference type="PROSITE" id="PS51625">
    <property type="entry name" value="SAM_MT_TRMB"/>
    <property type="match status" value="1"/>
</dbReference>
<dbReference type="GO" id="GO:0043527">
    <property type="term" value="C:tRNA methyltransferase complex"/>
    <property type="evidence" value="ECO:0007669"/>
    <property type="project" value="TreeGrafter"/>
</dbReference>
<keyword evidence="9" id="KW-0418">Kinase</keyword>
<dbReference type="EMBL" id="LR862137">
    <property type="protein sequence ID" value="CAD1843794.1"/>
    <property type="molecule type" value="Genomic_DNA"/>
</dbReference>
<keyword evidence="8" id="KW-0547">Nucleotide-binding</keyword>
<evidence type="ECO:0000256" key="4">
    <source>
        <dbReference type="ARBA" id="ARBA00022603"/>
    </source>
</evidence>
<keyword evidence="4" id="KW-0489">Methyltransferase</keyword>
<evidence type="ECO:0000256" key="2">
    <source>
        <dbReference type="ARBA" id="ARBA00001946"/>
    </source>
</evidence>
<dbReference type="InterPro" id="IPR015824">
    <property type="entry name" value="Phosphoglycerate_kinase_N"/>
</dbReference>
<evidence type="ECO:0000256" key="6">
    <source>
        <dbReference type="ARBA" id="ARBA00022691"/>
    </source>
</evidence>
<dbReference type="SUPFAM" id="SSF53748">
    <property type="entry name" value="Phosphoglycerate kinase"/>
    <property type="match status" value="1"/>
</dbReference>
<dbReference type="InterPro" id="IPR001576">
    <property type="entry name" value="Phosphoglycerate_kinase"/>
</dbReference>
<keyword evidence="10" id="KW-0067">ATP-binding</keyword>
<dbReference type="Gene3D" id="3.40.50.150">
    <property type="entry name" value="Vaccinia Virus protein VP39"/>
    <property type="match status" value="1"/>
</dbReference>
<dbReference type="Gene3D" id="3.40.50.1260">
    <property type="entry name" value="Phosphoglycerate kinase, N-terminal domain"/>
    <property type="match status" value="1"/>
</dbReference>
<gene>
    <name evidence="12" type="ORF">CB5_LOCUS27005</name>
</gene>